<dbReference type="EMBL" id="UINC01007957">
    <property type="protein sequence ID" value="SVA35841.1"/>
    <property type="molecule type" value="Genomic_DNA"/>
</dbReference>
<dbReference type="InterPro" id="IPR052739">
    <property type="entry name" value="FAAH2"/>
</dbReference>
<dbReference type="AlphaFoldDB" id="A0A381V761"/>
<accession>A0A381V761</accession>
<evidence type="ECO:0000259" key="1">
    <source>
        <dbReference type="Pfam" id="PF01425"/>
    </source>
</evidence>
<gene>
    <name evidence="2" type="ORF">METZ01_LOCUS88695</name>
</gene>
<dbReference type="PROSITE" id="PS00571">
    <property type="entry name" value="AMIDASES"/>
    <property type="match status" value="1"/>
</dbReference>
<feature type="domain" description="Amidase" evidence="1">
    <location>
        <begin position="26"/>
        <end position="448"/>
    </location>
</feature>
<name>A0A381V761_9ZZZZ</name>
<protein>
    <recommendedName>
        <fullName evidence="1">Amidase domain-containing protein</fullName>
    </recommendedName>
</protein>
<sequence>VDDVLWNRTGLELAAMIAGGEVSSREVVDAHLERIDAVNGRLNAAVLILDDEARNAADAADRVISSGLPTGPFHGVPMTVKDGLDLAGHPTTYGVEAFADGIAALDDPGIGRLKAAGAIPIAKTNLPEMGMRIATDNPLFGLTRNPWHPDRTAGGSSGGEASAIASGMSPMGMGTDLGGSVRNPAYCCGIAATKTSLGRLPVCGSSPNAAEPMVARQLMSVAGPMARSVADLEAMLRVTIGRHPRDPRTVDVAYDGAPVARRVAIPTDLPGGPAHADARQAIQRASDALVDAGWEVVDTVPPEVERCLEVWGHLLGHDFPSTLASLDDAMSVDGSHLMRALVDFWPASGMPSHVAHAERFRLARLWAGFLADHPVVVLPTWYQPPFDHHEDLTDDRDALRSLYDGVFTPIVPANLLGLPATQVPVGLGADGTPLGVQCLADRHREDVTLAAAAIVEAAFPPLTPIDPATG</sequence>
<dbReference type="GO" id="GO:0012505">
    <property type="term" value="C:endomembrane system"/>
    <property type="evidence" value="ECO:0007669"/>
    <property type="project" value="TreeGrafter"/>
</dbReference>
<dbReference type="Gene3D" id="3.90.1300.10">
    <property type="entry name" value="Amidase signature (AS) domain"/>
    <property type="match status" value="1"/>
</dbReference>
<reference evidence="2" key="1">
    <citation type="submission" date="2018-05" db="EMBL/GenBank/DDBJ databases">
        <authorList>
            <person name="Lanie J.A."/>
            <person name="Ng W.-L."/>
            <person name="Kazmierczak K.M."/>
            <person name="Andrzejewski T.M."/>
            <person name="Davidsen T.M."/>
            <person name="Wayne K.J."/>
            <person name="Tettelin H."/>
            <person name="Glass J.I."/>
            <person name="Rusch D."/>
            <person name="Podicherti R."/>
            <person name="Tsui H.-C.T."/>
            <person name="Winkler M.E."/>
        </authorList>
    </citation>
    <scope>NUCLEOTIDE SEQUENCE</scope>
</reference>
<feature type="non-terminal residue" evidence="2">
    <location>
        <position position="1"/>
    </location>
</feature>
<dbReference type="Pfam" id="PF01425">
    <property type="entry name" value="Amidase"/>
    <property type="match status" value="1"/>
</dbReference>
<proteinExistence type="predicted"/>
<dbReference type="InterPro" id="IPR023631">
    <property type="entry name" value="Amidase_dom"/>
</dbReference>
<dbReference type="InterPro" id="IPR020556">
    <property type="entry name" value="Amidase_CS"/>
</dbReference>
<organism evidence="2">
    <name type="scientific">marine metagenome</name>
    <dbReference type="NCBI Taxonomy" id="408172"/>
    <lineage>
        <taxon>unclassified sequences</taxon>
        <taxon>metagenomes</taxon>
        <taxon>ecological metagenomes</taxon>
    </lineage>
</organism>
<dbReference type="SUPFAM" id="SSF75304">
    <property type="entry name" value="Amidase signature (AS) enzymes"/>
    <property type="match status" value="1"/>
</dbReference>
<evidence type="ECO:0000313" key="2">
    <source>
        <dbReference type="EMBL" id="SVA35841.1"/>
    </source>
</evidence>
<dbReference type="PANTHER" id="PTHR43372">
    <property type="entry name" value="FATTY-ACID AMIDE HYDROLASE"/>
    <property type="match status" value="1"/>
</dbReference>
<dbReference type="InterPro" id="IPR036928">
    <property type="entry name" value="AS_sf"/>
</dbReference>
<dbReference type="PANTHER" id="PTHR43372:SF4">
    <property type="entry name" value="FATTY-ACID AMIDE HYDROLASE 2"/>
    <property type="match status" value="1"/>
</dbReference>